<sequence length="227" mass="22956">MSLAVTALLIQLGMAANYTVGGPNGGWDTSSNLQTWASAQTFIVGDNLIFQFTPNHDVLEVSKADYDSCSTSNPTQTYSSSPAVIPLSSPGKRCFICGMAGHCSQGMKIELDTLASSSPPSASPSSPPTSSPASPVTPPTSSPASPVTAPTSSPPLETPPPPKSTPTISPSSPSTTPTSSPAPSSDVPSAEPPTSSPRPSPSSAHKGSFEGSLIMGLGLMMTILLAL</sequence>
<dbReference type="PaxDb" id="29760-VIT_12s0059g02640.t01"/>
<dbReference type="SUPFAM" id="SSF49503">
    <property type="entry name" value="Cupredoxins"/>
    <property type="match status" value="1"/>
</dbReference>
<evidence type="ECO:0000313" key="7">
    <source>
        <dbReference type="EMBL" id="CCB52065.1"/>
    </source>
</evidence>
<feature type="compositionally biased region" description="Pro residues" evidence="4">
    <location>
        <begin position="121"/>
        <end position="141"/>
    </location>
</feature>
<reference evidence="8" key="1">
    <citation type="journal article" date="2007" name="Nature">
        <title>The grapevine genome sequence suggests ancestral hexaploidization in major angiosperm phyla.</title>
        <authorList>
            <consortium name="The French-Italian Public Consortium for Grapevine Genome Characterization."/>
            <person name="Jaillon O."/>
            <person name="Aury J.-M."/>
            <person name="Noel B."/>
            <person name="Policriti A."/>
            <person name="Clepet C."/>
            <person name="Casagrande A."/>
            <person name="Choisne N."/>
            <person name="Aubourg S."/>
            <person name="Vitulo N."/>
            <person name="Jubin C."/>
            <person name="Vezzi A."/>
            <person name="Legeai F."/>
            <person name="Hugueney P."/>
            <person name="Dasilva C."/>
            <person name="Horner D."/>
            <person name="Mica E."/>
            <person name="Jublot D."/>
            <person name="Poulain J."/>
            <person name="Bruyere C."/>
            <person name="Billault A."/>
            <person name="Segurens B."/>
            <person name="Gouyvenoux M."/>
            <person name="Ugarte E."/>
            <person name="Cattonaro F."/>
            <person name="Anthouard V."/>
            <person name="Vico V."/>
            <person name="Del Fabbro C."/>
            <person name="Alaux M."/>
            <person name="Di Gaspero G."/>
            <person name="Dumas V."/>
            <person name="Felice N."/>
            <person name="Paillard S."/>
            <person name="Juman I."/>
            <person name="Moroldo M."/>
            <person name="Scalabrin S."/>
            <person name="Canaguier A."/>
            <person name="Le Clainche I."/>
            <person name="Malacrida G."/>
            <person name="Durand E."/>
            <person name="Pesole G."/>
            <person name="Laucou V."/>
            <person name="Chatelet P."/>
            <person name="Merdinoglu D."/>
            <person name="Delledonne M."/>
            <person name="Pezzotti M."/>
            <person name="Lecharny A."/>
            <person name="Scarpelli C."/>
            <person name="Artiguenave F."/>
            <person name="Pe M.E."/>
            <person name="Valle G."/>
            <person name="Morgante M."/>
            <person name="Caboche M."/>
            <person name="Adam-Blondon A.-F."/>
            <person name="Weissenbach J."/>
            <person name="Quetier F."/>
            <person name="Wincker P."/>
        </authorList>
    </citation>
    <scope>NUCLEOTIDE SEQUENCE [LARGE SCALE GENOMIC DNA]</scope>
    <source>
        <strain evidence="8">cv. Pinot noir / PN40024</strain>
    </source>
</reference>
<dbReference type="HOGENOM" id="CLU_058719_2_1_1"/>
<dbReference type="InterPro" id="IPR008972">
    <property type="entry name" value="Cupredoxin"/>
</dbReference>
<proteinExistence type="predicted"/>
<evidence type="ECO:0000256" key="2">
    <source>
        <dbReference type="ARBA" id="ARBA00023008"/>
    </source>
</evidence>
<dbReference type="Pfam" id="PF02298">
    <property type="entry name" value="Cu_bind_like"/>
    <property type="match status" value="1"/>
</dbReference>
<dbReference type="STRING" id="29760.F6HIL9"/>
<evidence type="ECO:0000256" key="5">
    <source>
        <dbReference type="SAM" id="SignalP"/>
    </source>
</evidence>
<dbReference type="PANTHER" id="PTHR33021:SF492">
    <property type="entry name" value="UCLACYANIN 1"/>
    <property type="match status" value="1"/>
</dbReference>
<dbReference type="InParanoid" id="F6HIL9"/>
<accession>F6HIL9</accession>
<dbReference type="SMR" id="F6HIL9"/>
<dbReference type="FunFam" id="2.60.40.420:FF:000003">
    <property type="entry name" value="Blue copper"/>
    <property type="match status" value="1"/>
</dbReference>
<feature type="compositionally biased region" description="Low complexity" evidence="4">
    <location>
        <begin position="142"/>
        <end position="151"/>
    </location>
</feature>
<evidence type="ECO:0000256" key="1">
    <source>
        <dbReference type="ARBA" id="ARBA00022723"/>
    </source>
</evidence>
<feature type="signal peptide" evidence="5">
    <location>
        <begin position="1"/>
        <end position="15"/>
    </location>
</feature>
<feature type="region of interest" description="Disordered" evidence="4">
    <location>
        <begin position="114"/>
        <end position="209"/>
    </location>
</feature>
<feature type="chain" id="PRO_5012768134" description="Phytocyanin domain-containing protein" evidence="5">
    <location>
        <begin position="16"/>
        <end position="227"/>
    </location>
</feature>
<keyword evidence="3" id="KW-0325">Glycoprotein</keyword>
<gene>
    <name evidence="7" type="ordered locus">VIT_12s0059g02640</name>
</gene>
<dbReference type="PANTHER" id="PTHR33021">
    <property type="entry name" value="BLUE COPPER PROTEIN"/>
    <property type="match status" value="1"/>
</dbReference>
<feature type="domain" description="Phytocyanin" evidence="6">
    <location>
        <begin position="16"/>
        <end position="115"/>
    </location>
</feature>
<evidence type="ECO:0000313" key="8">
    <source>
        <dbReference type="Proteomes" id="UP000009183"/>
    </source>
</evidence>
<name>F6HIL9_VITVI</name>
<dbReference type="PROSITE" id="PS51485">
    <property type="entry name" value="PHYTOCYANIN"/>
    <property type="match status" value="1"/>
</dbReference>
<organism evidence="7 8">
    <name type="scientific">Vitis vinifera</name>
    <name type="common">Grape</name>
    <dbReference type="NCBI Taxonomy" id="29760"/>
    <lineage>
        <taxon>Eukaryota</taxon>
        <taxon>Viridiplantae</taxon>
        <taxon>Streptophyta</taxon>
        <taxon>Embryophyta</taxon>
        <taxon>Tracheophyta</taxon>
        <taxon>Spermatophyta</taxon>
        <taxon>Magnoliopsida</taxon>
        <taxon>eudicotyledons</taxon>
        <taxon>Gunneridae</taxon>
        <taxon>Pentapetalae</taxon>
        <taxon>rosids</taxon>
        <taxon>Vitales</taxon>
        <taxon>Vitaceae</taxon>
        <taxon>Viteae</taxon>
        <taxon>Vitis</taxon>
    </lineage>
</organism>
<keyword evidence="2" id="KW-0186">Copper</keyword>
<dbReference type="Proteomes" id="UP000009183">
    <property type="component" value="Chromosome 12"/>
</dbReference>
<feature type="compositionally biased region" description="Pro residues" evidence="4">
    <location>
        <begin position="190"/>
        <end position="200"/>
    </location>
</feature>
<keyword evidence="5" id="KW-0732">Signal</keyword>
<dbReference type="OrthoDB" id="687020at2759"/>
<dbReference type="Gene3D" id="2.60.40.420">
    <property type="entry name" value="Cupredoxins - blue copper proteins"/>
    <property type="match status" value="1"/>
</dbReference>
<keyword evidence="1" id="KW-0479">Metal-binding</keyword>
<protein>
    <recommendedName>
        <fullName evidence="6">Phytocyanin domain-containing protein</fullName>
    </recommendedName>
</protein>
<dbReference type="GO" id="GO:0009055">
    <property type="term" value="F:electron transfer activity"/>
    <property type="evidence" value="ECO:0007669"/>
    <property type="project" value="InterPro"/>
</dbReference>
<dbReference type="InterPro" id="IPR039391">
    <property type="entry name" value="Phytocyanin-like"/>
</dbReference>
<dbReference type="InterPro" id="IPR003245">
    <property type="entry name" value="Phytocyanin_dom"/>
</dbReference>
<feature type="compositionally biased region" description="Low complexity" evidence="4">
    <location>
        <begin position="165"/>
        <end position="189"/>
    </location>
</feature>
<dbReference type="GO" id="GO:0046872">
    <property type="term" value="F:metal ion binding"/>
    <property type="evidence" value="ECO:0007669"/>
    <property type="project" value="UniProtKB-KW"/>
</dbReference>
<dbReference type="CDD" id="cd04216">
    <property type="entry name" value="Phytocyanin"/>
    <property type="match status" value="1"/>
</dbReference>
<keyword evidence="8" id="KW-1185">Reference proteome</keyword>
<dbReference type="EMBL" id="FN595765">
    <property type="protein sequence ID" value="CCB52065.1"/>
    <property type="molecule type" value="Genomic_DNA"/>
</dbReference>
<dbReference type="PRINTS" id="PR01217">
    <property type="entry name" value="PRICHEXTENSN"/>
</dbReference>
<evidence type="ECO:0000259" key="6">
    <source>
        <dbReference type="PROSITE" id="PS51485"/>
    </source>
</evidence>
<dbReference type="GO" id="GO:0005886">
    <property type="term" value="C:plasma membrane"/>
    <property type="evidence" value="ECO:0000318"/>
    <property type="project" value="GO_Central"/>
</dbReference>
<feature type="compositionally biased region" description="Pro residues" evidence="4">
    <location>
        <begin position="152"/>
        <end position="164"/>
    </location>
</feature>
<evidence type="ECO:0000256" key="3">
    <source>
        <dbReference type="ARBA" id="ARBA00023180"/>
    </source>
</evidence>
<evidence type="ECO:0000256" key="4">
    <source>
        <dbReference type="SAM" id="MobiDB-lite"/>
    </source>
</evidence>
<dbReference type="AlphaFoldDB" id="F6HIL9"/>
<dbReference type="eggNOG" id="ENOG502RZRN">
    <property type="taxonomic scope" value="Eukaryota"/>
</dbReference>